<reference evidence="1" key="1">
    <citation type="submission" date="2021-02" db="EMBL/GenBank/DDBJ databases">
        <authorList>
            <person name="Nowell W R."/>
        </authorList>
    </citation>
    <scope>NUCLEOTIDE SEQUENCE</scope>
</reference>
<evidence type="ECO:0000313" key="1">
    <source>
        <dbReference type="EMBL" id="CAF1433632.1"/>
    </source>
</evidence>
<organism evidence="1 2">
    <name type="scientific">Rotaria sordida</name>
    <dbReference type="NCBI Taxonomy" id="392033"/>
    <lineage>
        <taxon>Eukaryota</taxon>
        <taxon>Metazoa</taxon>
        <taxon>Spiralia</taxon>
        <taxon>Gnathifera</taxon>
        <taxon>Rotifera</taxon>
        <taxon>Eurotatoria</taxon>
        <taxon>Bdelloidea</taxon>
        <taxon>Philodinida</taxon>
        <taxon>Philodinidae</taxon>
        <taxon>Rotaria</taxon>
    </lineage>
</organism>
<comment type="caution">
    <text evidence="1">The sequence shown here is derived from an EMBL/GenBank/DDBJ whole genome shotgun (WGS) entry which is preliminary data.</text>
</comment>
<dbReference type="EMBL" id="CAJNOO010005900">
    <property type="protein sequence ID" value="CAF1433632.1"/>
    <property type="molecule type" value="Genomic_DNA"/>
</dbReference>
<dbReference type="AlphaFoldDB" id="A0A815NII5"/>
<dbReference type="Proteomes" id="UP000663882">
    <property type="component" value="Unassembled WGS sequence"/>
</dbReference>
<sequence length="47" mass="5294">MVVPSEQQTNLSMLTTEQFRQSSYVSVPQCDLMTPVHSMSADFLNSQ</sequence>
<protein>
    <submittedName>
        <fullName evidence="1">Uncharacterized protein</fullName>
    </submittedName>
</protein>
<feature type="non-terminal residue" evidence="1">
    <location>
        <position position="47"/>
    </location>
</feature>
<evidence type="ECO:0000313" key="2">
    <source>
        <dbReference type="Proteomes" id="UP000663882"/>
    </source>
</evidence>
<proteinExistence type="predicted"/>
<gene>
    <name evidence="1" type="ORF">RFH988_LOCUS36049</name>
</gene>
<accession>A0A815NII5</accession>
<name>A0A815NII5_9BILA</name>